<dbReference type="InterPro" id="IPR001567">
    <property type="entry name" value="Pept_M3A_M3B_dom"/>
</dbReference>
<evidence type="ECO:0000256" key="4">
    <source>
        <dbReference type="ARBA" id="ARBA00022801"/>
    </source>
</evidence>
<dbReference type="AlphaFoldDB" id="A0A9W9K6L4"/>
<dbReference type="Gene3D" id="1.10.1370.10">
    <property type="entry name" value="Neurolysin, domain 3"/>
    <property type="match status" value="1"/>
</dbReference>
<keyword evidence="10" id="KW-1185">Reference proteome</keyword>
<evidence type="ECO:0000256" key="6">
    <source>
        <dbReference type="ARBA" id="ARBA00023049"/>
    </source>
</evidence>
<protein>
    <submittedName>
        <fullName evidence="9">Peptidase family M3</fullName>
    </submittedName>
</protein>
<dbReference type="Proteomes" id="UP001149165">
    <property type="component" value="Unassembled WGS sequence"/>
</dbReference>
<dbReference type="Pfam" id="PF01432">
    <property type="entry name" value="Peptidase_M3"/>
    <property type="match status" value="1"/>
</dbReference>
<proteinExistence type="inferred from homology"/>
<sequence>MSLPQSLQIVPAAEEVVPTMTRIIDEEDFVRKQILQTVIPTNATFQNVILPLAEVQNKTQGERSMLDMLQYGSPSLASQNAFDQARRLDLEAEMLRITDRSFFKLLQTAKQNSGGLDIESEHLIDKELLKYTHAGYGILTDKEMEQYQLLKAKIADLERAFQQNVAREAGGVHFTIDELTGVPGDQLSRWKDSCSTNEAIHNQHQKWKLVPFANGGTQAVLTYAHSPDTRKKMYLEDNRKLGENKSIFEEIVKVRTQKAHLLKYETHADFRIETRMAKSVEWVNDFLEGLREPLCRYGRDEIAVLQKRREKDTDAQVGKAFPPWDKFYYERLVKEEFHIDQQLFSEYFPLQETANRMLGIFSSFFDLRFDLIPADNVPSDCVWHDTVRIFSVWDIKNDNQFVGYIYFDLLWRENKYRGNQCVNIQCGYLKPDETRQYPATILMCSFPASTPERCTLLQHHQVVTLFHELGHGIHDLLARTKYVRFHGYRLPPDFGEMPSTLLENWCWMEDVLEKLSCHYTTLDTKYLTQWQTQHPLAGEPDPAQKVPRDLVKNLIKHRYFGKGLYYLRQLVISIFDLQIHSIRPDHVFGNLDIQKVWYDLREDIEGMDFSECRDGFSFATFTHLTAGYDVCYYSYLCCTAMAQDIFSSRFESDPHNKDTWDKYRRDILQYGGSQIDLLGMLEAFLGRPPNMNALVEGLLRVKRDG</sequence>
<dbReference type="InterPro" id="IPR024077">
    <property type="entry name" value="Neurolysin/TOP_dom2"/>
</dbReference>
<dbReference type="Gene3D" id="3.40.390.10">
    <property type="entry name" value="Collagenase (Catalytic Domain)"/>
    <property type="match status" value="1"/>
</dbReference>
<comment type="similarity">
    <text evidence="1 7">Belongs to the peptidase M3 family.</text>
</comment>
<reference evidence="9" key="1">
    <citation type="submission" date="2022-11" db="EMBL/GenBank/DDBJ databases">
        <authorList>
            <person name="Petersen C."/>
        </authorList>
    </citation>
    <scope>NUCLEOTIDE SEQUENCE</scope>
    <source>
        <strain evidence="9">IBT 30069</strain>
    </source>
</reference>
<keyword evidence="4 7" id="KW-0378">Hydrolase</keyword>
<evidence type="ECO:0000313" key="10">
    <source>
        <dbReference type="Proteomes" id="UP001149165"/>
    </source>
</evidence>
<keyword evidence="2 7" id="KW-0645">Protease</keyword>
<dbReference type="PANTHER" id="PTHR11804">
    <property type="entry name" value="PROTEASE M3 THIMET OLIGOPEPTIDASE-RELATED"/>
    <property type="match status" value="1"/>
</dbReference>
<dbReference type="GO" id="GO:0046872">
    <property type="term" value="F:metal ion binding"/>
    <property type="evidence" value="ECO:0007669"/>
    <property type="project" value="UniProtKB-UniRule"/>
</dbReference>
<organism evidence="9 10">
    <name type="scientific">Penicillium angulare</name>
    <dbReference type="NCBI Taxonomy" id="116970"/>
    <lineage>
        <taxon>Eukaryota</taxon>
        <taxon>Fungi</taxon>
        <taxon>Dikarya</taxon>
        <taxon>Ascomycota</taxon>
        <taxon>Pezizomycotina</taxon>
        <taxon>Eurotiomycetes</taxon>
        <taxon>Eurotiomycetidae</taxon>
        <taxon>Eurotiales</taxon>
        <taxon>Aspergillaceae</taxon>
        <taxon>Penicillium</taxon>
    </lineage>
</organism>
<dbReference type="GO" id="GO:0006518">
    <property type="term" value="P:peptide metabolic process"/>
    <property type="evidence" value="ECO:0007669"/>
    <property type="project" value="TreeGrafter"/>
</dbReference>
<evidence type="ECO:0000313" key="9">
    <source>
        <dbReference type="EMBL" id="KAJ5094456.1"/>
    </source>
</evidence>
<gene>
    <name evidence="9" type="ORF">N7456_010317</name>
</gene>
<accession>A0A9W9K6L4</accession>
<name>A0A9W9K6L4_9EURO</name>
<dbReference type="CDD" id="cd06455">
    <property type="entry name" value="M3A_TOP"/>
    <property type="match status" value="1"/>
</dbReference>
<evidence type="ECO:0000256" key="5">
    <source>
        <dbReference type="ARBA" id="ARBA00022833"/>
    </source>
</evidence>
<keyword evidence="5 7" id="KW-0862">Zinc</keyword>
<dbReference type="GO" id="GO:0006508">
    <property type="term" value="P:proteolysis"/>
    <property type="evidence" value="ECO:0007669"/>
    <property type="project" value="UniProtKB-KW"/>
</dbReference>
<dbReference type="InterPro" id="IPR024079">
    <property type="entry name" value="MetalloPept_cat_dom_sf"/>
</dbReference>
<dbReference type="PANTHER" id="PTHR11804:SF84">
    <property type="entry name" value="SACCHAROLYSIN"/>
    <property type="match status" value="1"/>
</dbReference>
<keyword evidence="3 7" id="KW-0479">Metal-binding</keyword>
<dbReference type="InterPro" id="IPR045090">
    <property type="entry name" value="Pept_M3A_M3B"/>
</dbReference>
<dbReference type="GO" id="GO:0004222">
    <property type="term" value="F:metalloendopeptidase activity"/>
    <property type="evidence" value="ECO:0007669"/>
    <property type="project" value="InterPro"/>
</dbReference>
<dbReference type="SUPFAM" id="SSF55486">
    <property type="entry name" value="Metalloproteases ('zincins'), catalytic domain"/>
    <property type="match status" value="1"/>
</dbReference>
<evidence type="ECO:0000256" key="7">
    <source>
        <dbReference type="RuleBase" id="RU003435"/>
    </source>
</evidence>
<reference evidence="9" key="2">
    <citation type="journal article" date="2023" name="IMA Fungus">
        <title>Comparative genomic study of the Penicillium genus elucidates a diverse pangenome and 15 lateral gene transfer events.</title>
        <authorList>
            <person name="Petersen C."/>
            <person name="Sorensen T."/>
            <person name="Nielsen M.R."/>
            <person name="Sondergaard T.E."/>
            <person name="Sorensen J.L."/>
            <person name="Fitzpatrick D.A."/>
            <person name="Frisvad J.C."/>
            <person name="Nielsen K.L."/>
        </authorList>
    </citation>
    <scope>NUCLEOTIDE SEQUENCE</scope>
    <source>
        <strain evidence="9">IBT 30069</strain>
    </source>
</reference>
<evidence type="ECO:0000259" key="8">
    <source>
        <dbReference type="Pfam" id="PF01432"/>
    </source>
</evidence>
<comment type="cofactor">
    <cofactor evidence="7">
        <name>Zn(2+)</name>
        <dbReference type="ChEBI" id="CHEBI:29105"/>
    </cofactor>
    <text evidence="7">Binds 1 zinc ion.</text>
</comment>
<evidence type="ECO:0000256" key="2">
    <source>
        <dbReference type="ARBA" id="ARBA00022670"/>
    </source>
</evidence>
<keyword evidence="6 7" id="KW-0482">Metalloprotease</keyword>
<dbReference type="EMBL" id="JAPQKH010000006">
    <property type="protein sequence ID" value="KAJ5094456.1"/>
    <property type="molecule type" value="Genomic_DNA"/>
</dbReference>
<feature type="domain" description="Peptidase M3A/M3B catalytic" evidence="8">
    <location>
        <begin position="220"/>
        <end position="696"/>
    </location>
</feature>
<comment type="caution">
    <text evidence="9">The sequence shown here is derived from an EMBL/GenBank/DDBJ whole genome shotgun (WGS) entry which is preliminary data.</text>
</comment>
<dbReference type="OrthoDB" id="534666at2759"/>
<evidence type="ECO:0000256" key="1">
    <source>
        <dbReference type="ARBA" id="ARBA00006040"/>
    </source>
</evidence>
<dbReference type="GO" id="GO:0005758">
    <property type="term" value="C:mitochondrial intermembrane space"/>
    <property type="evidence" value="ECO:0007669"/>
    <property type="project" value="TreeGrafter"/>
</dbReference>
<dbReference type="Gene3D" id="1.20.1050.40">
    <property type="entry name" value="Endopeptidase. Chain P, domain 1"/>
    <property type="match status" value="1"/>
</dbReference>
<dbReference type="InterPro" id="IPR024080">
    <property type="entry name" value="Neurolysin/TOP_N"/>
</dbReference>
<evidence type="ECO:0000256" key="3">
    <source>
        <dbReference type="ARBA" id="ARBA00022723"/>
    </source>
</evidence>